<keyword evidence="1" id="KW-0560">Oxidoreductase</keyword>
<dbReference type="AlphaFoldDB" id="A0A7J0CQ69"/>
<accession>A0A7J0CQ69</accession>
<evidence type="ECO:0000313" key="4">
    <source>
        <dbReference type="Proteomes" id="UP000498740"/>
    </source>
</evidence>
<name>A0A7J0CQ69_STRMI</name>
<protein>
    <recommendedName>
        <fullName evidence="5">DUF4243 domain-containing protein</fullName>
    </recommendedName>
</protein>
<dbReference type="InterPro" id="IPR025337">
    <property type="entry name" value="Questin_oxidase-like"/>
</dbReference>
<feature type="region of interest" description="Disordered" evidence="2">
    <location>
        <begin position="263"/>
        <end position="282"/>
    </location>
</feature>
<comment type="caution">
    <text evidence="3">The sequence shown here is derived from an EMBL/GenBank/DDBJ whole genome shotgun (WGS) entry which is preliminary data.</text>
</comment>
<evidence type="ECO:0008006" key="5">
    <source>
        <dbReference type="Google" id="ProtNLM"/>
    </source>
</evidence>
<evidence type="ECO:0000256" key="2">
    <source>
        <dbReference type="SAM" id="MobiDB-lite"/>
    </source>
</evidence>
<evidence type="ECO:0000313" key="3">
    <source>
        <dbReference type="EMBL" id="GFN04646.1"/>
    </source>
</evidence>
<dbReference type="Proteomes" id="UP000498740">
    <property type="component" value="Unassembled WGS sequence"/>
</dbReference>
<dbReference type="GO" id="GO:0016491">
    <property type="term" value="F:oxidoreductase activity"/>
    <property type="evidence" value="ECO:0007669"/>
    <property type="project" value="UniProtKB-KW"/>
</dbReference>
<sequence length="282" mass="31413">MRSMTDTARNRTDTTGTLDEALERIHLSGPERDGWLSNHAPMAVEALVRRGQARTAHRWLDNYRDRLEDMPASTAPVTGQNWPEALGDLSRVADWTLFFERETADHPWPTVLAEWWPRLLPGIAGGATHGVIRVGHSVHTLLEGEETAPRVRELAHALGYWAARYQPLPTLERLAPAPDAAAALDRVPRIADQDGGMLERLDRLTGFPDWPGQAPRDRRRPAPHSGSSYGPRPTVTRPMATAHRSCWSTRRPRPTRCCAPCPHSPTPCGCRASTRPGRRAPR</sequence>
<proteinExistence type="predicted"/>
<gene>
    <name evidence="3" type="ORF">Smic_32020</name>
</gene>
<reference evidence="3 4" key="1">
    <citation type="submission" date="2020-05" db="EMBL/GenBank/DDBJ databases">
        <title>Whole genome shotgun sequence of Streptomyces microflavus NBRC 13062.</title>
        <authorList>
            <person name="Komaki H."/>
            <person name="Tamura T."/>
        </authorList>
    </citation>
    <scope>NUCLEOTIDE SEQUENCE [LARGE SCALE GENOMIC DNA]</scope>
    <source>
        <strain evidence="3 4">NBRC 13062</strain>
    </source>
</reference>
<organism evidence="3 4">
    <name type="scientific">Streptomyces microflavus</name>
    <name type="common">Streptomyces lipmanii</name>
    <dbReference type="NCBI Taxonomy" id="1919"/>
    <lineage>
        <taxon>Bacteria</taxon>
        <taxon>Bacillati</taxon>
        <taxon>Actinomycetota</taxon>
        <taxon>Actinomycetes</taxon>
        <taxon>Kitasatosporales</taxon>
        <taxon>Streptomycetaceae</taxon>
        <taxon>Streptomyces</taxon>
    </lineage>
</organism>
<dbReference type="EMBL" id="BLWD01000001">
    <property type="protein sequence ID" value="GFN04646.1"/>
    <property type="molecule type" value="Genomic_DNA"/>
</dbReference>
<evidence type="ECO:0000256" key="1">
    <source>
        <dbReference type="ARBA" id="ARBA00023002"/>
    </source>
</evidence>
<feature type="region of interest" description="Disordered" evidence="2">
    <location>
        <begin position="202"/>
        <end position="239"/>
    </location>
</feature>
<dbReference type="Pfam" id="PF14027">
    <property type="entry name" value="Questin_oxidase"/>
    <property type="match status" value="1"/>
</dbReference>